<dbReference type="Proteomes" id="UP000515804">
    <property type="component" value="Chromosome"/>
</dbReference>
<evidence type="ECO:0000313" key="1">
    <source>
        <dbReference type="EMBL" id="QNN69443.1"/>
    </source>
</evidence>
<protein>
    <recommendedName>
        <fullName evidence="3">DUF4145 domain-containing protein</fullName>
    </recommendedName>
</protein>
<name>A0A7G9SNL8_9GAMM</name>
<dbReference type="EMBL" id="CP060719">
    <property type="protein sequence ID" value="QNN69443.1"/>
    <property type="molecule type" value="Genomic_DNA"/>
</dbReference>
<evidence type="ECO:0000313" key="2">
    <source>
        <dbReference type="Proteomes" id="UP000515804"/>
    </source>
</evidence>
<dbReference type="KEGG" id="tcn:H9L16_12260"/>
<organism evidence="1 2">
    <name type="scientific">Thermomonas carbonis</name>
    <dbReference type="NCBI Taxonomy" id="1463158"/>
    <lineage>
        <taxon>Bacteria</taxon>
        <taxon>Pseudomonadati</taxon>
        <taxon>Pseudomonadota</taxon>
        <taxon>Gammaproteobacteria</taxon>
        <taxon>Lysobacterales</taxon>
        <taxon>Lysobacteraceae</taxon>
        <taxon>Thermomonas</taxon>
    </lineage>
</organism>
<evidence type="ECO:0008006" key="3">
    <source>
        <dbReference type="Google" id="ProtNLM"/>
    </source>
</evidence>
<keyword evidence="2" id="KW-1185">Reference proteome</keyword>
<proteinExistence type="predicted"/>
<gene>
    <name evidence="1" type="ORF">H9L16_12260</name>
</gene>
<dbReference type="AlphaFoldDB" id="A0A7G9SNL8"/>
<reference evidence="1 2" key="1">
    <citation type="submission" date="2020-08" db="EMBL/GenBank/DDBJ databases">
        <title>Genome sequence of Thermomonas carbonis KCTC 42013T.</title>
        <authorList>
            <person name="Hyun D.-W."/>
            <person name="Bae J.-W."/>
        </authorList>
    </citation>
    <scope>NUCLEOTIDE SEQUENCE [LARGE SCALE GENOMIC DNA]</scope>
    <source>
        <strain evidence="1 2">KCTC 42013</strain>
    </source>
</reference>
<accession>A0A7G9SNL8</accession>
<sequence length="218" mass="24820">MYDHVTFDWTDEKPCTAYFVRCESCHHKSMHLSFDPPGVVNSGSWSGTTTYRFRQVEGSSLSEILDGLFFYSVPTSFFVLDDRVPRPLRELLTEAEGCLKSNYLTGASACARKIVYELGVLSEAEGENYDERIKSLKEKHPEVDPTFFDTLLTIQQVTSAKVHENSYDGWQSKHLRVILASLSEVLHEIYVVPALRADRRKQVLALRDSLTPKPKPNE</sequence>
<dbReference type="RefSeq" id="WP_187551962.1">
    <property type="nucleotide sequence ID" value="NZ_BMZL01000007.1"/>
</dbReference>